<accession>A0A5Q2MLY3</accession>
<dbReference type="KEGG" id="aef:GEV26_08495"/>
<dbReference type="AlphaFoldDB" id="A0A5Q2MLY3"/>
<dbReference type="RefSeq" id="WP_153652663.1">
    <property type="nucleotide sequence ID" value="NZ_CP045737.1"/>
</dbReference>
<dbReference type="InterPro" id="IPR014729">
    <property type="entry name" value="Rossmann-like_a/b/a_fold"/>
</dbReference>
<evidence type="ECO:0000313" key="2">
    <source>
        <dbReference type="Proteomes" id="UP000392064"/>
    </source>
</evidence>
<dbReference type="SUPFAM" id="SSF52402">
    <property type="entry name" value="Adenine nucleotide alpha hydrolases-like"/>
    <property type="match status" value="2"/>
</dbReference>
<protein>
    <submittedName>
        <fullName evidence="1">Uncharacterized protein</fullName>
    </submittedName>
</protein>
<organism evidence="1 2">
    <name type="scientific">Aeromicrobium yanjiei</name>
    <dbReference type="NCBI Taxonomy" id="2662028"/>
    <lineage>
        <taxon>Bacteria</taxon>
        <taxon>Bacillati</taxon>
        <taxon>Actinomycetota</taxon>
        <taxon>Actinomycetes</taxon>
        <taxon>Propionibacteriales</taxon>
        <taxon>Nocardioidaceae</taxon>
        <taxon>Aeromicrobium</taxon>
    </lineage>
</organism>
<dbReference type="Proteomes" id="UP000392064">
    <property type="component" value="Chromosome"/>
</dbReference>
<proteinExistence type="predicted"/>
<dbReference type="Pfam" id="PF00582">
    <property type="entry name" value="Usp"/>
    <property type="match status" value="2"/>
</dbReference>
<keyword evidence="2" id="KW-1185">Reference proteome</keyword>
<sequence length="282" mass="30295">MNLPANERPVVVGVRDQQPGVLDFARELARLYETRLRVVHACQIPYPYAFSPLSVGDLPDSIVTAARKTLTDAEKHLEADEPQPDIAYELVAGFPPAVLGSESDGAKSVVVGTDDVGWLDRLTGEAVTNFLVLHAHSPVIVVPPGVDSFEVEQIIVAVDTQTSASGPVQFAFELADKISVDLRVLHVMRHREAAKDIEMSRVHLAEVLAGWSETYPDLNVTSELIEGKDPADETLAVAGDGALVVAGRPHSGALRGWRAPVARALARAGRRPVAVVPPDYTV</sequence>
<dbReference type="Gene3D" id="3.40.50.620">
    <property type="entry name" value="HUPs"/>
    <property type="match status" value="2"/>
</dbReference>
<name>A0A5Q2MLY3_9ACTN</name>
<reference evidence="1 2" key="1">
    <citation type="submission" date="2019-11" db="EMBL/GenBank/DDBJ databases">
        <authorList>
            <person name="Li J."/>
        </authorList>
    </citation>
    <scope>NUCLEOTIDE SEQUENCE [LARGE SCALE GENOMIC DNA]</scope>
    <source>
        <strain evidence="1 2">MF47</strain>
    </source>
</reference>
<dbReference type="EMBL" id="CP045737">
    <property type="protein sequence ID" value="QGG41395.1"/>
    <property type="molecule type" value="Genomic_DNA"/>
</dbReference>
<gene>
    <name evidence="1" type="ORF">GEV26_08495</name>
</gene>
<evidence type="ECO:0000313" key="1">
    <source>
        <dbReference type="EMBL" id="QGG41395.1"/>
    </source>
</evidence>
<dbReference type="InterPro" id="IPR006016">
    <property type="entry name" value="UspA"/>
</dbReference>